<evidence type="ECO:0008006" key="4">
    <source>
        <dbReference type="Google" id="ProtNLM"/>
    </source>
</evidence>
<proteinExistence type="predicted"/>
<dbReference type="EMBL" id="SAEB01000001">
    <property type="protein sequence ID" value="RVD89726.1"/>
    <property type="molecule type" value="Genomic_DNA"/>
</dbReference>
<sequence>MRSSKILIGFIGLCGSANATACNADNCLRAVRATLKLPQASADCSSFLRSTFTPGIRTVTEYSTISELAEDIYFATQTSTVRETLTSVIKETATTEIPGTIKTETSYDLALKKRQAAPTIPAYASPCSGPVRYTSACSCIGVTGPIVVTAPTPSTTLTLPTTITYSTETIVTTILTTSVTITDATVTLRTTDSTATITGPPTTVTITVPYPDNCKSPTLYNGLRPLNFAPLGIFDAGDIAYPECCLRCFTRLDCIAYVRSGGTCLLLSANEDPNTPNSPMCPNGIKKTIFGNPPGSVGKGPCQETA</sequence>
<protein>
    <recommendedName>
        <fullName evidence="4">Apple domain-containing protein</fullName>
    </recommendedName>
</protein>
<keyword evidence="3" id="KW-1185">Reference proteome</keyword>
<accession>A0A437AF70</accession>
<evidence type="ECO:0000313" key="3">
    <source>
        <dbReference type="Proteomes" id="UP000283090"/>
    </source>
</evidence>
<dbReference type="AlphaFoldDB" id="A0A437AF70"/>
<comment type="caution">
    <text evidence="2">The sequence shown here is derived from an EMBL/GenBank/DDBJ whole genome shotgun (WGS) entry which is preliminary data.</text>
</comment>
<organism evidence="2 3">
    <name type="scientific">Arthrobotrys flagrans</name>
    <name type="common">Nematode-trapping fungus</name>
    <name type="synonym">Trichothecium flagrans</name>
    <dbReference type="NCBI Taxonomy" id="97331"/>
    <lineage>
        <taxon>Eukaryota</taxon>
        <taxon>Fungi</taxon>
        <taxon>Dikarya</taxon>
        <taxon>Ascomycota</taxon>
        <taxon>Pezizomycotina</taxon>
        <taxon>Orbiliomycetes</taxon>
        <taxon>Orbiliales</taxon>
        <taxon>Orbiliaceae</taxon>
        <taxon>Arthrobotrys</taxon>
    </lineage>
</organism>
<feature type="chain" id="PRO_5019220808" description="Apple domain-containing protein" evidence="1">
    <location>
        <begin position="20"/>
        <end position="306"/>
    </location>
</feature>
<dbReference type="VEuPathDB" id="FungiDB:DFL_000721"/>
<reference evidence="2 3" key="1">
    <citation type="submission" date="2019-01" db="EMBL/GenBank/DDBJ databases">
        <title>Intercellular communication is required for trap formation in the nematode-trapping fungus Duddingtonia flagrans.</title>
        <authorList>
            <person name="Youssar L."/>
            <person name="Wernet V."/>
            <person name="Hensel N."/>
            <person name="Hildebrandt H.-G."/>
            <person name="Fischer R."/>
        </authorList>
    </citation>
    <scope>NUCLEOTIDE SEQUENCE [LARGE SCALE GENOMIC DNA]</scope>
    <source>
        <strain evidence="2 3">CBS H-5679</strain>
    </source>
</reference>
<evidence type="ECO:0000313" key="2">
    <source>
        <dbReference type="EMBL" id="RVD89726.1"/>
    </source>
</evidence>
<dbReference type="OrthoDB" id="5596743at2759"/>
<gene>
    <name evidence="2" type="ORF">DFL_000721</name>
</gene>
<keyword evidence="1" id="KW-0732">Signal</keyword>
<dbReference type="Proteomes" id="UP000283090">
    <property type="component" value="Unassembled WGS sequence"/>
</dbReference>
<feature type="signal peptide" evidence="1">
    <location>
        <begin position="1"/>
        <end position="19"/>
    </location>
</feature>
<dbReference type="GeneID" id="93583032"/>
<evidence type="ECO:0000256" key="1">
    <source>
        <dbReference type="SAM" id="SignalP"/>
    </source>
</evidence>
<name>A0A437AF70_ARTFL</name>
<dbReference type="RefSeq" id="XP_067495270.1">
    <property type="nucleotide sequence ID" value="XM_067636757.1"/>
</dbReference>